<dbReference type="InterPro" id="IPR000866">
    <property type="entry name" value="AhpC/TSA"/>
</dbReference>
<dbReference type="EMBL" id="VOBQ01000009">
    <property type="protein sequence ID" value="TWO71163.1"/>
    <property type="molecule type" value="Genomic_DNA"/>
</dbReference>
<reference evidence="3 4" key="1">
    <citation type="submission" date="2019-07" db="EMBL/GenBank/DDBJ databases">
        <title>Caenimonas sedimenti sp. nov., isolated from activated sludge.</title>
        <authorList>
            <person name="Xu J."/>
        </authorList>
    </citation>
    <scope>NUCLEOTIDE SEQUENCE [LARGE SCALE GENOMIC DNA]</scope>
    <source>
        <strain evidence="3 4">HX-9-20</strain>
    </source>
</reference>
<dbReference type="AlphaFoldDB" id="A0A562ZRK2"/>
<protein>
    <submittedName>
        <fullName evidence="3">TlpA family protein disulfide reductase</fullName>
    </submittedName>
</protein>
<dbReference type="InterPro" id="IPR050553">
    <property type="entry name" value="Thioredoxin_ResA/DsbE_sf"/>
</dbReference>
<feature type="signal peptide" evidence="1">
    <location>
        <begin position="1"/>
        <end position="25"/>
    </location>
</feature>
<dbReference type="Proteomes" id="UP000318199">
    <property type="component" value="Unassembled WGS sequence"/>
</dbReference>
<evidence type="ECO:0000259" key="2">
    <source>
        <dbReference type="PROSITE" id="PS51352"/>
    </source>
</evidence>
<evidence type="ECO:0000256" key="1">
    <source>
        <dbReference type="SAM" id="SignalP"/>
    </source>
</evidence>
<dbReference type="InterPro" id="IPR036249">
    <property type="entry name" value="Thioredoxin-like_sf"/>
</dbReference>
<dbReference type="CDD" id="cd02966">
    <property type="entry name" value="TlpA_like_family"/>
    <property type="match status" value="1"/>
</dbReference>
<dbReference type="Gene3D" id="3.40.30.10">
    <property type="entry name" value="Glutaredoxin"/>
    <property type="match status" value="1"/>
</dbReference>
<dbReference type="GO" id="GO:0016209">
    <property type="term" value="F:antioxidant activity"/>
    <property type="evidence" value="ECO:0007669"/>
    <property type="project" value="InterPro"/>
</dbReference>
<accession>A0A562ZRK2</accession>
<dbReference type="PROSITE" id="PS51352">
    <property type="entry name" value="THIOREDOXIN_2"/>
    <property type="match status" value="1"/>
</dbReference>
<dbReference type="InterPro" id="IPR013766">
    <property type="entry name" value="Thioredoxin_domain"/>
</dbReference>
<evidence type="ECO:0000313" key="3">
    <source>
        <dbReference type="EMBL" id="TWO71163.1"/>
    </source>
</evidence>
<feature type="domain" description="Thioredoxin" evidence="2">
    <location>
        <begin position="21"/>
        <end position="166"/>
    </location>
</feature>
<feature type="chain" id="PRO_5022030181" evidence="1">
    <location>
        <begin position="26"/>
        <end position="166"/>
    </location>
</feature>
<proteinExistence type="predicted"/>
<dbReference type="GO" id="GO:0016491">
    <property type="term" value="F:oxidoreductase activity"/>
    <property type="evidence" value="ECO:0007669"/>
    <property type="project" value="InterPro"/>
</dbReference>
<dbReference type="OrthoDB" id="9811352at2"/>
<gene>
    <name evidence="3" type="ORF">FN976_12700</name>
</gene>
<dbReference type="SUPFAM" id="SSF52833">
    <property type="entry name" value="Thioredoxin-like"/>
    <property type="match status" value="1"/>
</dbReference>
<dbReference type="PANTHER" id="PTHR42852:SF17">
    <property type="entry name" value="THIOREDOXIN-LIKE PROTEIN HI_1115"/>
    <property type="match status" value="1"/>
</dbReference>
<comment type="caution">
    <text evidence="3">The sequence shown here is derived from an EMBL/GenBank/DDBJ whole genome shotgun (WGS) entry which is preliminary data.</text>
</comment>
<organism evidence="3 4">
    <name type="scientific">Caenimonas sedimenti</name>
    <dbReference type="NCBI Taxonomy" id="2596921"/>
    <lineage>
        <taxon>Bacteria</taxon>
        <taxon>Pseudomonadati</taxon>
        <taxon>Pseudomonadota</taxon>
        <taxon>Betaproteobacteria</taxon>
        <taxon>Burkholderiales</taxon>
        <taxon>Comamonadaceae</taxon>
        <taxon>Caenimonas</taxon>
    </lineage>
</organism>
<dbReference type="PANTHER" id="PTHR42852">
    <property type="entry name" value="THIOL:DISULFIDE INTERCHANGE PROTEIN DSBE"/>
    <property type="match status" value="1"/>
</dbReference>
<keyword evidence="4" id="KW-1185">Reference proteome</keyword>
<sequence>MAMKSTLAALPLALALLAVAPFAAAQAPPAVEGRTVDGKPFQLASLKGKVVLLMFWSTGCAVCRDKMPELRQNYQGWAGKPFEMVLVSTDRRMKDLDDYEAIITRTVPLKQRFVQLWAGEGGYKDNLGTPAVQLPASFLIDKSGKVVEKYQGRIPAEAWDKIAELL</sequence>
<name>A0A562ZRK2_9BURK</name>
<dbReference type="Pfam" id="PF00578">
    <property type="entry name" value="AhpC-TSA"/>
    <property type="match status" value="1"/>
</dbReference>
<evidence type="ECO:0000313" key="4">
    <source>
        <dbReference type="Proteomes" id="UP000318199"/>
    </source>
</evidence>
<keyword evidence="1" id="KW-0732">Signal</keyword>